<keyword evidence="3" id="KW-1185">Reference proteome</keyword>
<feature type="compositionally biased region" description="Polar residues" evidence="1">
    <location>
        <begin position="616"/>
        <end position="632"/>
    </location>
</feature>
<organism evidence="2 3">
    <name type="scientific">Curvularia clavata</name>
    <dbReference type="NCBI Taxonomy" id="95742"/>
    <lineage>
        <taxon>Eukaryota</taxon>
        <taxon>Fungi</taxon>
        <taxon>Dikarya</taxon>
        <taxon>Ascomycota</taxon>
        <taxon>Pezizomycotina</taxon>
        <taxon>Dothideomycetes</taxon>
        <taxon>Pleosporomycetidae</taxon>
        <taxon>Pleosporales</taxon>
        <taxon>Pleosporineae</taxon>
        <taxon>Pleosporaceae</taxon>
        <taxon>Curvularia</taxon>
    </lineage>
</organism>
<evidence type="ECO:0008006" key="4">
    <source>
        <dbReference type="Google" id="ProtNLM"/>
    </source>
</evidence>
<dbReference type="EMBL" id="CP089274">
    <property type="protein sequence ID" value="USP74015.1"/>
    <property type="molecule type" value="Genomic_DNA"/>
</dbReference>
<evidence type="ECO:0000256" key="1">
    <source>
        <dbReference type="SAM" id="MobiDB-lite"/>
    </source>
</evidence>
<feature type="compositionally biased region" description="Basic and acidic residues" evidence="1">
    <location>
        <begin position="633"/>
        <end position="642"/>
    </location>
</feature>
<dbReference type="OrthoDB" id="10257415at2759"/>
<dbReference type="VEuPathDB" id="FungiDB:yc1106_01289"/>
<proteinExistence type="predicted"/>
<evidence type="ECO:0000313" key="3">
    <source>
        <dbReference type="Proteomes" id="UP001056012"/>
    </source>
</evidence>
<evidence type="ECO:0000313" key="2">
    <source>
        <dbReference type="EMBL" id="USP74015.1"/>
    </source>
</evidence>
<gene>
    <name evidence="2" type="ORF">yc1106_01289</name>
</gene>
<reference evidence="2" key="1">
    <citation type="submission" date="2021-12" db="EMBL/GenBank/DDBJ databases">
        <title>Curvularia clavata genome.</title>
        <authorList>
            <person name="Cao Y."/>
        </authorList>
    </citation>
    <scope>NUCLEOTIDE SEQUENCE</scope>
    <source>
        <strain evidence="2">Yc1106</strain>
    </source>
</reference>
<accession>A0A9Q8Z2L3</accession>
<dbReference type="AlphaFoldDB" id="A0A9Q8Z2L3"/>
<dbReference type="PANTHER" id="PTHR13265:SF0">
    <property type="entry name" value="HPR1"/>
    <property type="match status" value="1"/>
</dbReference>
<feature type="region of interest" description="Disordered" evidence="1">
    <location>
        <begin position="228"/>
        <end position="254"/>
    </location>
</feature>
<dbReference type="GO" id="GO:0000445">
    <property type="term" value="C:THO complex part of transcription export complex"/>
    <property type="evidence" value="ECO:0007669"/>
    <property type="project" value="TreeGrafter"/>
</dbReference>
<name>A0A9Q8Z2L3_CURCL</name>
<dbReference type="InterPro" id="IPR021861">
    <property type="entry name" value="THO_THOC1"/>
</dbReference>
<dbReference type="GO" id="GO:0006406">
    <property type="term" value="P:mRNA export from nucleus"/>
    <property type="evidence" value="ECO:0007669"/>
    <property type="project" value="TreeGrafter"/>
</dbReference>
<feature type="region of interest" description="Disordered" evidence="1">
    <location>
        <begin position="595"/>
        <end position="652"/>
    </location>
</feature>
<dbReference type="PANTHER" id="PTHR13265">
    <property type="entry name" value="THO COMPLEX SUBUNIT 1"/>
    <property type="match status" value="1"/>
</dbReference>
<dbReference type="Pfam" id="PF11957">
    <property type="entry name" value="efThoc1"/>
    <property type="match status" value="1"/>
</dbReference>
<sequence length="652" mass="73209">MTAPGLLPADAVAPRIDYLLRRARIVKPVSTIDPPLQVSELVPEGEPLLGEIEGGQEVQMLAVERAAKSIFYANLGSTRIEEPAFVTIWNLLDILQYCGDRELCSRQLGLVLIEELLDSLSISGCRRVFNYLESRRESIIAIHNRNKDLVILRLCNELLRRTSRAEDPVFCGRVYIFMFQSFPLGDKSSVNLRGNFHVENITTFEDFLKDSHTDDDSMQIDADETISGTVRDESRSEAAKTPQAGDLDKTRDGKPTTLDVDTLYPVFWSLQHSFSNPPRLFEQDNFRQFQQGLEATLAKFKEVPKVIQAGDSERKKGQQSGEGDDYDTFANSFNPKYLTSRDLFRLELSDLAFQRHILVQALILIDFLLTLTESSKSKLFYQNAQKAMQYNFTLGTEQSPPPISSHAPILATASLVIREPADVRAQTEWALGIKNAIANYLQEGPDGKFYYRMVDTVLSRDKNWVRWKMENCQPFTRDRVPTTDFQQAKSGAQRAVVSKKAPRPMNVPSTFDFLSNNDAEKGLSQLRQRNRFNVPNAETYAKKLQMTDLDMDMADGDEEKQQLEEKKSSHVWRGLRLASKTQLSSFDKVEHGKGLEALQPARASTEATGPEVAAPPTSSGSDEQGSVPQSEHQSVEELRAGEHSQVTADSAA</sequence>
<dbReference type="Proteomes" id="UP001056012">
    <property type="component" value="Chromosome 1"/>
</dbReference>
<protein>
    <recommendedName>
        <fullName evidence="4">Nuclear matrix protein</fullName>
    </recommendedName>
</protein>